<name>A0ABW4B0T3_9GAMM</name>
<keyword evidence="3" id="KW-1185">Reference proteome</keyword>
<proteinExistence type="predicted"/>
<gene>
    <name evidence="2" type="ORF">ACFQ45_10455</name>
</gene>
<dbReference type="Proteomes" id="UP001597059">
    <property type="component" value="Unassembled WGS sequence"/>
</dbReference>
<feature type="chain" id="PRO_5045536598" evidence="1">
    <location>
        <begin position="24"/>
        <end position="86"/>
    </location>
</feature>
<evidence type="ECO:0000313" key="2">
    <source>
        <dbReference type="EMBL" id="MFD1383792.1"/>
    </source>
</evidence>
<sequence length="86" mass="9384">MKKITTLAASVLAVSALSTSAFANTFTDYREARAGYQALSNQLETMGYQADEVNLDGANTFGQKESVYLEKTGELQAEYNKLNASY</sequence>
<evidence type="ECO:0000256" key="1">
    <source>
        <dbReference type="SAM" id="SignalP"/>
    </source>
</evidence>
<feature type="signal peptide" evidence="1">
    <location>
        <begin position="1"/>
        <end position="23"/>
    </location>
</feature>
<organism evidence="2 3">
    <name type="scientific">Rhodanobacter aciditrophus</name>
    <dbReference type="NCBI Taxonomy" id="1623218"/>
    <lineage>
        <taxon>Bacteria</taxon>
        <taxon>Pseudomonadati</taxon>
        <taxon>Pseudomonadota</taxon>
        <taxon>Gammaproteobacteria</taxon>
        <taxon>Lysobacterales</taxon>
        <taxon>Rhodanobacteraceae</taxon>
        <taxon>Rhodanobacter</taxon>
    </lineage>
</organism>
<evidence type="ECO:0000313" key="3">
    <source>
        <dbReference type="Proteomes" id="UP001597059"/>
    </source>
</evidence>
<accession>A0ABW4B0T3</accession>
<comment type="caution">
    <text evidence="2">The sequence shown here is derived from an EMBL/GenBank/DDBJ whole genome shotgun (WGS) entry which is preliminary data.</text>
</comment>
<keyword evidence="1" id="KW-0732">Signal</keyword>
<protein>
    <submittedName>
        <fullName evidence="2">Uncharacterized protein</fullName>
    </submittedName>
</protein>
<dbReference type="RefSeq" id="WP_377367396.1">
    <property type="nucleotide sequence ID" value="NZ_JBHTMN010000011.1"/>
</dbReference>
<reference evidence="3" key="1">
    <citation type="journal article" date="2019" name="Int. J. Syst. Evol. Microbiol.">
        <title>The Global Catalogue of Microorganisms (GCM) 10K type strain sequencing project: providing services to taxonomists for standard genome sequencing and annotation.</title>
        <authorList>
            <consortium name="The Broad Institute Genomics Platform"/>
            <consortium name="The Broad Institute Genome Sequencing Center for Infectious Disease"/>
            <person name="Wu L."/>
            <person name="Ma J."/>
        </authorList>
    </citation>
    <scope>NUCLEOTIDE SEQUENCE [LARGE SCALE GENOMIC DNA]</scope>
    <source>
        <strain evidence="3">JCM 30774</strain>
    </source>
</reference>
<dbReference type="EMBL" id="JBHTMN010000011">
    <property type="protein sequence ID" value="MFD1383792.1"/>
    <property type="molecule type" value="Genomic_DNA"/>
</dbReference>